<keyword evidence="6 7" id="KW-0472">Membrane</keyword>
<sequence>MDMAILLKKILKTTSSFKHWRPSVQAKFLTRLAELISEGFSLGEALKFLQIMMPKQKENLVMILSQLESGQPFSQTIGCYGFPKSIVTQLELSNNHGSFTETLFFCADYIETIRMQKEKLQKVMIYPLFLIALSTGMLFSVRTFMLPTIQSMKVESDRLTTGIIYFLTYLPHLFLGILSLLLIVIVGTYSYWRDKEAYERASFVIRIPLLGKLAKNYYTFYYCREISYFLLNGLALNQMIVSMKTLEANQLMRELALRMEKFLRDGHTLPHFIESIPFFNKEMSWIIYHGELTSQVGKKIHYYGKTCFQEFTAETEKWIKIIQPVMFLSVGLLVILIYLILMLPMLSMMRGGY</sequence>
<proteinExistence type="inferred from homology"/>
<dbReference type="InterPro" id="IPR042094">
    <property type="entry name" value="T2SS_GspF_sf"/>
</dbReference>
<dbReference type="Proteomes" id="UP000188993">
    <property type="component" value="Chromosome"/>
</dbReference>
<dbReference type="Pfam" id="PF00482">
    <property type="entry name" value="T2SSF"/>
    <property type="match status" value="2"/>
</dbReference>
<feature type="domain" description="Type II secretion system protein GspF" evidence="8">
    <location>
        <begin position="28"/>
        <end position="147"/>
    </location>
</feature>
<dbReference type="GO" id="GO:0005886">
    <property type="term" value="C:plasma membrane"/>
    <property type="evidence" value="ECO:0007669"/>
    <property type="project" value="UniProtKB-SubCell"/>
</dbReference>
<keyword evidence="3" id="KW-1003">Cell membrane</keyword>
<evidence type="ECO:0000256" key="7">
    <source>
        <dbReference type="SAM" id="Phobius"/>
    </source>
</evidence>
<keyword evidence="10" id="KW-1185">Reference proteome</keyword>
<feature type="transmembrane region" description="Helical" evidence="7">
    <location>
        <begin position="123"/>
        <end position="144"/>
    </location>
</feature>
<evidence type="ECO:0000256" key="1">
    <source>
        <dbReference type="ARBA" id="ARBA00004651"/>
    </source>
</evidence>
<name>A0A1S6IP34_9LACT</name>
<evidence type="ECO:0000256" key="6">
    <source>
        <dbReference type="ARBA" id="ARBA00023136"/>
    </source>
</evidence>
<dbReference type="AlphaFoldDB" id="A0A1S6IP34"/>
<accession>A0A1S6IP34</accession>
<evidence type="ECO:0000256" key="3">
    <source>
        <dbReference type="ARBA" id="ARBA00022475"/>
    </source>
</evidence>
<comment type="subcellular location">
    <subcellularLocation>
        <location evidence="1">Cell membrane</location>
        <topology evidence="1">Multi-pass membrane protein</topology>
    </subcellularLocation>
</comment>
<reference evidence="9 10" key="1">
    <citation type="journal article" date="2014" name="Int. J. Syst. Evol. Microbiol.">
        <title>Jeotgalibaca dankookensis gen. nov., sp. nov., a member of the family Carnobacteriaceae, isolated from seujeot (Korean traditional food).</title>
        <authorList>
            <person name="Lee D.G."/>
            <person name="Trujillo M.E."/>
            <person name="Kang H."/>
            <person name="Ahn T.Y."/>
        </authorList>
    </citation>
    <scope>NUCLEOTIDE SEQUENCE [LARGE SCALE GENOMIC DNA]</scope>
    <source>
        <strain evidence="9 10">EX-07</strain>
    </source>
</reference>
<dbReference type="PANTHER" id="PTHR30012">
    <property type="entry name" value="GENERAL SECRETION PATHWAY PROTEIN"/>
    <property type="match status" value="1"/>
</dbReference>
<dbReference type="InterPro" id="IPR047692">
    <property type="entry name" value="T4P_ComGB"/>
</dbReference>
<protein>
    <submittedName>
        <fullName evidence="9">Type II secretion system protein F</fullName>
    </submittedName>
</protein>
<evidence type="ECO:0000313" key="10">
    <source>
        <dbReference type="Proteomes" id="UP000188993"/>
    </source>
</evidence>
<feature type="domain" description="Type II secretion system protein GspF" evidence="8">
    <location>
        <begin position="223"/>
        <end position="344"/>
    </location>
</feature>
<evidence type="ECO:0000259" key="8">
    <source>
        <dbReference type="Pfam" id="PF00482"/>
    </source>
</evidence>
<dbReference type="STRING" id="708126.BW727_100919"/>
<dbReference type="PRINTS" id="PR00812">
    <property type="entry name" value="BCTERIALGSPF"/>
</dbReference>
<evidence type="ECO:0000313" key="9">
    <source>
        <dbReference type="EMBL" id="AQS53311.1"/>
    </source>
</evidence>
<evidence type="ECO:0000256" key="2">
    <source>
        <dbReference type="ARBA" id="ARBA00005745"/>
    </source>
</evidence>
<gene>
    <name evidence="9" type="primary">epsF_2</name>
    <name evidence="9" type="ORF">BW727_100919</name>
</gene>
<dbReference type="InterPro" id="IPR018076">
    <property type="entry name" value="T2SS_GspF_dom"/>
</dbReference>
<evidence type="ECO:0000256" key="5">
    <source>
        <dbReference type="ARBA" id="ARBA00022989"/>
    </source>
</evidence>
<dbReference type="InterPro" id="IPR003004">
    <property type="entry name" value="GspF/PilC"/>
</dbReference>
<feature type="transmembrane region" description="Helical" evidence="7">
    <location>
        <begin position="164"/>
        <end position="192"/>
    </location>
</feature>
<dbReference type="KEGG" id="jda:BW727_100919"/>
<dbReference type="PANTHER" id="PTHR30012:SF0">
    <property type="entry name" value="TYPE II SECRETION SYSTEM PROTEIN F-RELATED"/>
    <property type="match status" value="1"/>
</dbReference>
<evidence type="ECO:0000256" key="4">
    <source>
        <dbReference type="ARBA" id="ARBA00022692"/>
    </source>
</evidence>
<feature type="transmembrane region" description="Helical" evidence="7">
    <location>
        <begin position="325"/>
        <end position="346"/>
    </location>
</feature>
<dbReference type="Gene3D" id="1.20.81.30">
    <property type="entry name" value="Type II secretion system (T2SS), domain F"/>
    <property type="match status" value="2"/>
</dbReference>
<dbReference type="EMBL" id="CP019728">
    <property type="protein sequence ID" value="AQS53311.1"/>
    <property type="molecule type" value="Genomic_DNA"/>
</dbReference>
<keyword evidence="4 7" id="KW-0812">Transmembrane</keyword>
<organism evidence="9 10">
    <name type="scientific">Jeotgalibaca dankookensis</name>
    <dbReference type="NCBI Taxonomy" id="708126"/>
    <lineage>
        <taxon>Bacteria</taxon>
        <taxon>Bacillati</taxon>
        <taxon>Bacillota</taxon>
        <taxon>Bacilli</taxon>
        <taxon>Lactobacillales</taxon>
        <taxon>Carnobacteriaceae</taxon>
        <taxon>Jeotgalibaca</taxon>
    </lineage>
</organism>
<comment type="similarity">
    <text evidence="2">Belongs to the GSP F family.</text>
</comment>
<dbReference type="NCBIfam" id="NF041012">
    <property type="entry name" value="T4P_ComGB"/>
    <property type="match status" value="1"/>
</dbReference>
<keyword evidence="5 7" id="KW-1133">Transmembrane helix</keyword>